<reference evidence="1 2" key="1">
    <citation type="submission" date="2019-06" db="EMBL/GenBank/DDBJ databases">
        <title>Genomic Encyclopedia of Type Strains, Phase IV (KMG-V): Genome sequencing to study the core and pangenomes of soil and plant-associated prokaryotes.</title>
        <authorList>
            <person name="Whitman W."/>
        </authorList>
    </citation>
    <scope>NUCLEOTIDE SEQUENCE [LARGE SCALE GENOMIC DNA]</scope>
    <source>
        <strain evidence="1 2">BR 11140</strain>
    </source>
</reference>
<gene>
    <name evidence="1" type="ORF">FBZ92_109173</name>
</gene>
<dbReference type="AlphaFoldDB" id="A0A560IPV2"/>
<proteinExistence type="predicted"/>
<evidence type="ECO:0008006" key="3">
    <source>
        <dbReference type="Google" id="ProtNLM"/>
    </source>
</evidence>
<dbReference type="Proteomes" id="UP000318050">
    <property type="component" value="Unassembled WGS sequence"/>
</dbReference>
<name>A0A560IPV2_9PROT</name>
<dbReference type="EMBL" id="VITT01000009">
    <property type="protein sequence ID" value="TWB58680.1"/>
    <property type="molecule type" value="Genomic_DNA"/>
</dbReference>
<accession>A0A560IPV2</accession>
<comment type="caution">
    <text evidence="1">The sequence shown here is derived from an EMBL/GenBank/DDBJ whole genome shotgun (WGS) entry which is preliminary data.</text>
</comment>
<organism evidence="1 2">
    <name type="scientific">Nitrospirillum amazonense</name>
    <dbReference type="NCBI Taxonomy" id="28077"/>
    <lineage>
        <taxon>Bacteria</taxon>
        <taxon>Pseudomonadati</taxon>
        <taxon>Pseudomonadota</taxon>
        <taxon>Alphaproteobacteria</taxon>
        <taxon>Rhodospirillales</taxon>
        <taxon>Azospirillaceae</taxon>
        <taxon>Nitrospirillum</taxon>
    </lineage>
</organism>
<protein>
    <recommendedName>
        <fullName evidence="3">Tail tube protein</fullName>
    </recommendedName>
</protein>
<evidence type="ECO:0000313" key="1">
    <source>
        <dbReference type="EMBL" id="TWB58680.1"/>
    </source>
</evidence>
<evidence type="ECO:0000313" key="2">
    <source>
        <dbReference type="Proteomes" id="UP000318050"/>
    </source>
</evidence>
<sequence>MAIRHFGSGTLFGLRTDTPNATPIMFGALQDVQVDISGSNKELYGEGQVAIGMARGQVKITGKAKQANISPIVMSDLFFGVPLVSGQTAAAVKEAAAVPGATTYTVTVGNGATFAQDLGVVYTNTALPLKKVAANPTVGQYSVGAGGVYTFAAADAGVPVGISYTYTVANTGQKLTVMNPDQGVQPVFSMILNTSYPSPSGIKRSSLTLFANVSEKLSFATKNGDWMIPEFDFSTFADDGGRVMEWSFPELS</sequence>